<protein>
    <recommendedName>
        <fullName evidence="1">Thioredoxin domain-containing protein</fullName>
    </recommendedName>
</protein>
<dbReference type="AlphaFoldDB" id="A0A1W9KTU7"/>
<evidence type="ECO:0000259" key="1">
    <source>
        <dbReference type="Pfam" id="PF00085"/>
    </source>
</evidence>
<proteinExistence type="predicted"/>
<dbReference type="Gene3D" id="3.40.30.10">
    <property type="entry name" value="Glutaredoxin"/>
    <property type="match status" value="1"/>
</dbReference>
<comment type="caution">
    <text evidence="2">The sequence shown here is derived from an EMBL/GenBank/DDBJ whole genome shotgun (WGS) entry which is preliminary data.</text>
</comment>
<reference evidence="2 3" key="1">
    <citation type="submission" date="2017-01" db="EMBL/GenBank/DDBJ databases">
        <title>Novel large sulfur bacteria in the metagenomes of groundwater-fed chemosynthetic microbial mats in the Lake Huron basin.</title>
        <authorList>
            <person name="Sharrar A.M."/>
            <person name="Flood B.E."/>
            <person name="Bailey J.V."/>
            <person name="Jones D.S."/>
            <person name="Biddanda B."/>
            <person name="Ruberg S.A."/>
            <person name="Marcus D.N."/>
            <person name="Dick G.J."/>
        </authorList>
    </citation>
    <scope>NUCLEOTIDE SEQUENCE [LARGE SCALE GENOMIC DNA]</scope>
    <source>
        <strain evidence="2">A7</strain>
    </source>
</reference>
<accession>A0A1W9KTU7</accession>
<evidence type="ECO:0000313" key="3">
    <source>
        <dbReference type="Proteomes" id="UP000192505"/>
    </source>
</evidence>
<dbReference type="InterPro" id="IPR036249">
    <property type="entry name" value="Thioredoxin-like_sf"/>
</dbReference>
<dbReference type="EMBL" id="MTEI01000006">
    <property type="protein sequence ID" value="OQW87901.1"/>
    <property type="molecule type" value="Genomic_DNA"/>
</dbReference>
<feature type="domain" description="Thioredoxin" evidence="1">
    <location>
        <begin position="11"/>
        <end position="74"/>
    </location>
</feature>
<name>A0A1W9KTU7_9BURK</name>
<evidence type="ECO:0000313" key="2">
    <source>
        <dbReference type="EMBL" id="OQW87901.1"/>
    </source>
</evidence>
<gene>
    <name evidence="2" type="ORF">BWK72_11445</name>
</gene>
<dbReference type="InterPro" id="IPR013766">
    <property type="entry name" value="Thioredoxin_domain"/>
</dbReference>
<dbReference type="Pfam" id="PF00085">
    <property type="entry name" value="Thioredoxin"/>
    <property type="match status" value="1"/>
</dbReference>
<sequence>MPRAPELTPEPLLVVCLCAQWCQVCEQYRHTFTQVHQQMKAEHPHCRFLWFDIEDNADVLDPLDVENFPTLFLAAGRVPVFFGAITPQPQTLEWLVRSALQDPVARGLPDPAVTALAARLHAWSAGQGMARS</sequence>
<dbReference type="CDD" id="cd02947">
    <property type="entry name" value="TRX_family"/>
    <property type="match status" value="1"/>
</dbReference>
<organism evidence="2 3">
    <name type="scientific">Rhodoferax ferrireducens</name>
    <dbReference type="NCBI Taxonomy" id="192843"/>
    <lineage>
        <taxon>Bacteria</taxon>
        <taxon>Pseudomonadati</taxon>
        <taxon>Pseudomonadota</taxon>
        <taxon>Betaproteobacteria</taxon>
        <taxon>Burkholderiales</taxon>
        <taxon>Comamonadaceae</taxon>
        <taxon>Rhodoferax</taxon>
    </lineage>
</organism>
<dbReference type="SUPFAM" id="SSF52833">
    <property type="entry name" value="Thioredoxin-like"/>
    <property type="match status" value="1"/>
</dbReference>
<dbReference type="Proteomes" id="UP000192505">
    <property type="component" value="Unassembled WGS sequence"/>
</dbReference>